<sequence>MKIGFFDRKIRSFRAKSARKRKNIQKWGLERFEATAFRIAEEARNKKGGACNREAPPFSRIRFVSLSD</sequence>
<gene>
    <name evidence="1" type="ORF">ACFQ2F_02295</name>
</gene>
<accession>A0ABW3J844</accession>
<dbReference type="RefSeq" id="WP_379085109.1">
    <property type="nucleotide sequence ID" value="NZ_JBHTJO010000001.1"/>
</dbReference>
<proteinExistence type="predicted"/>
<dbReference type="EMBL" id="JBHTJO010000001">
    <property type="protein sequence ID" value="MFD0985923.1"/>
    <property type="molecule type" value="Genomic_DNA"/>
</dbReference>
<dbReference type="Proteomes" id="UP001597102">
    <property type="component" value="Unassembled WGS sequence"/>
</dbReference>
<keyword evidence="2" id="KW-1185">Reference proteome</keyword>
<evidence type="ECO:0000313" key="2">
    <source>
        <dbReference type="Proteomes" id="UP001597102"/>
    </source>
</evidence>
<comment type="caution">
    <text evidence="1">The sequence shown here is derived from an EMBL/GenBank/DDBJ whole genome shotgun (WGS) entry which is preliminary data.</text>
</comment>
<reference evidence="2" key="1">
    <citation type="journal article" date="2019" name="Int. J. Syst. Evol. Microbiol.">
        <title>The Global Catalogue of Microorganisms (GCM) 10K type strain sequencing project: providing services to taxonomists for standard genome sequencing and annotation.</title>
        <authorList>
            <consortium name="The Broad Institute Genomics Platform"/>
            <consortium name="The Broad Institute Genome Sequencing Center for Infectious Disease"/>
            <person name="Wu L."/>
            <person name="Ma J."/>
        </authorList>
    </citation>
    <scope>NUCLEOTIDE SEQUENCE [LARGE SCALE GENOMIC DNA]</scope>
    <source>
        <strain evidence="2">CCUG 61697</strain>
    </source>
</reference>
<name>A0ABW3J844_9HYPH</name>
<protein>
    <submittedName>
        <fullName evidence="1">Uncharacterized protein</fullName>
    </submittedName>
</protein>
<organism evidence="1 2">
    <name type="scientific">Methyloligella solikamskensis</name>
    <dbReference type="NCBI Taxonomy" id="1177756"/>
    <lineage>
        <taxon>Bacteria</taxon>
        <taxon>Pseudomonadati</taxon>
        <taxon>Pseudomonadota</taxon>
        <taxon>Alphaproteobacteria</taxon>
        <taxon>Hyphomicrobiales</taxon>
        <taxon>Hyphomicrobiaceae</taxon>
        <taxon>Methyloligella</taxon>
    </lineage>
</organism>
<evidence type="ECO:0000313" key="1">
    <source>
        <dbReference type="EMBL" id="MFD0985923.1"/>
    </source>
</evidence>